<dbReference type="NCBIfam" id="TIGR03718">
    <property type="entry name" value="R_switched_Alx"/>
    <property type="match status" value="1"/>
</dbReference>
<name>A0A4V0P2R6_FLUSA</name>
<dbReference type="KEGG" id="sbf:JCM31447_26150"/>
<dbReference type="PANTHER" id="PTHR30238">
    <property type="entry name" value="MEMBRANE BOUND PREDICTED REDOX MODULATOR"/>
    <property type="match status" value="1"/>
</dbReference>
<dbReference type="EMBL" id="AP019368">
    <property type="protein sequence ID" value="BBH54157.1"/>
    <property type="molecule type" value="Genomic_DNA"/>
</dbReference>
<feature type="transmembrane region" description="Helical" evidence="6">
    <location>
        <begin position="214"/>
        <end position="235"/>
    </location>
</feature>
<evidence type="ECO:0000256" key="2">
    <source>
        <dbReference type="ARBA" id="ARBA00007511"/>
    </source>
</evidence>
<evidence type="ECO:0000313" key="8">
    <source>
        <dbReference type="Proteomes" id="UP000291236"/>
    </source>
</evidence>
<keyword evidence="3 6" id="KW-0812">Transmembrane</keyword>
<feature type="transmembrane region" description="Helical" evidence="6">
    <location>
        <begin position="278"/>
        <end position="296"/>
    </location>
</feature>
<comment type="subcellular location">
    <subcellularLocation>
        <location evidence="1">Membrane</location>
        <topology evidence="1">Multi-pass membrane protein</topology>
    </subcellularLocation>
</comment>
<evidence type="ECO:0000256" key="3">
    <source>
        <dbReference type="ARBA" id="ARBA00022692"/>
    </source>
</evidence>
<dbReference type="InterPro" id="IPR022369">
    <property type="entry name" value="Integral_membrane_TerC_rswitch"/>
</dbReference>
<evidence type="ECO:0000256" key="6">
    <source>
        <dbReference type="SAM" id="Phobius"/>
    </source>
</evidence>
<accession>A0A4V0P2R6</accession>
<feature type="transmembrane region" description="Helical" evidence="6">
    <location>
        <begin position="43"/>
        <end position="65"/>
    </location>
</feature>
<sequence length="336" mass="38567">MILFPFNEYWWFYLCFSGFILALLALDLGVFHKKTHEVSFKEASIWTTVWISLALIFNILFYFYALHQFSTNEIYTSIVGFDAKIQAKTTALEFLTGLIVEKSLAIDNIFVFAVVFSYFGIPKKYQHQILFWGVIGALVFRAIFIAMGSILMQYHWVVIFFGALLILTGIKMFFAGTQAQNLENNFIIKQLKKVFRVHPQIEGQKFFLRKNGQIYVTPLFLALIFLELSDIIFAVDSVPAIFAITKEPMIVFTSNIFAILGLRSMYFMLSGVMDRFSFIKYGLASVLIFVGLKMVWLNEAFGGKFPIVWSLLIIGVLIGSSILLSIVIDNRKKRRK</sequence>
<keyword evidence="8" id="KW-1185">Reference proteome</keyword>
<feature type="transmembrane region" description="Helical" evidence="6">
    <location>
        <begin position="12"/>
        <end position="31"/>
    </location>
</feature>
<reference evidence="7 8" key="1">
    <citation type="submission" date="2018-12" db="EMBL/GenBank/DDBJ databases">
        <title>Rubrispira sanarue gen. nov., sp., nov., a member of the order Silvanigrellales, isolated from a brackish lake in Hamamatsu Japan.</title>
        <authorList>
            <person name="Maejima Y."/>
            <person name="Iino T."/>
            <person name="Muraguchi Y."/>
            <person name="Fukuda K."/>
            <person name="Nojiri H."/>
            <person name="Ohkuma M."/>
            <person name="Moriuchi R."/>
            <person name="Dohra H."/>
            <person name="Kimbara K."/>
            <person name="Shintani M."/>
        </authorList>
    </citation>
    <scope>NUCLEOTIDE SEQUENCE [LARGE SCALE GENOMIC DNA]</scope>
    <source>
        <strain evidence="7 8">RF1110005</strain>
    </source>
</reference>
<dbReference type="RefSeq" id="WP_130611376.1">
    <property type="nucleotide sequence ID" value="NZ_AP019368.1"/>
</dbReference>
<feature type="transmembrane region" description="Helical" evidence="6">
    <location>
        <begin position="129"/>
        <end position="148"/>
    </location>
</feature>
<keyword evidence="5 6" id="KW-0472">Membrane</keyword>
<proteinExistence type="inferred from homology"/>
<comment type="similarity">
    <text evidence="2">Belongs to the TerC family.</text>
</comment>
<feature type="transmembrane region" description="Helical" evidence="6">
    <location>
        <begin position="154"/>
        <end position="174"/>
    </location>
</feature>
<feature type="transmembrane region" description="Helical" evidence="6">
    <location>
        <begin position="308"/>
        <end position="328"/>
    </location>
</feature>
<protein>
    <submittedName>
        <fullName evidence="7">Membrane protein</fullName>
    </submittedName>
</protein>
<dbReference type="InterPro" id="IPR005496">
    <property type="entry name" value="Integral_membrane_TerC"/>
</dbReference>
<organism evidence="7 8">
    <name type="scientific">Fluviispira sanaruensis</name>
    <dbReference type="NCBI Taxonomy" id="2493639"/>
    <lineage>
        <taxon>Bacteria</taxon>
        <taxon>Pseudomonadati</taxon>
        <taxon>Bdellovibrionota</taxon>
        <taxon>Oligoflexia</taxon>
        <taxon>Silvanigrellales</taxon>
        <taxon>Silvanigrellaceae</taxon>
        <taxon>Fluviispira</taxon>
    </lineage>
</organism>
<dbReference type="Proteomes" id="UP000291236">
    <property type="component" value="Chromosome"/>
</dbReference>
<dbReference type="AlphaFoldDB" id="A0A4V0P2R6"/>
<dbReference type="PANTHER" id="PTHR30238:SF0">
    <property type="entry name" value="THYLAKOID MEMBRANE PROTEIN TERC, CHLOROPLASTIC"/>
    <property type="match status" value="1"/>
</dbReference>
<dbReference type="Pfam" id="PF03741">
    <property type="entry name" value="TerC"/>
    <property type="match status" value="1"/>
</dbReference>
<feature type="transmembrane region" description="Helical" evidence="6">
    <location>
        <begin position="104"/>
        <end position="122"/>
    </location>
</feature>
<evidence type="ECO:0000256" key="1">
    <source>
        <dbReference type="ARBA" id="ARBA00004141"/>
    </source>
</evidence>
<evidence type="ECO:0000256" key="4">
    <source>
        <dbReference type="ARBA" id="ARBA00022989"/>
    </source>
</evidence>
<gene>
    <name evidence="7" type="ORF">JCM31447_26150</name>
</gene>
<keyword evidence="4 6" id="KW-1133">Transmembrane helix</keyword>
<evidence type="ECO:0000313" key="7">
    <source>
        <dbReference type="EMBL" id="BBH54157.1"/>
    </source>
</evidence>
<feature type="transmembrane region" description="Helical" evidence="6">
    <location>
        <begin position="247"/>
        <end position="266"/>
    </location>
</feature>
<dbReference type="GO" id="GO:0016020">
    <property type="term" value="C:membrane"/>
    <property type="evidence" value="ECO:0007669"/>
    <property type="project" value="UniProtKB-SubCell"/>
</dbReference>
<evidence type="ECO:0000256" key="5">
    <source>
        <dbReference type="ARBA" id="ARBA00023136"/>
    </source>
</evidence>
<dbReference type="OrthoDB" id="5289506at2"/>